<feature type="transmembrane region" description="Helical" evidence="1">
    <location>
        <begin position="12"/>
        <end position="29"/>
    </location>
</feature>
<keyword evidence="2" id="KW-1185">Reference proteome</keyword>
<sequence length="131" mass="14501">MKSTIETCNYFAIITVFSLLFGITNGCFLNSCPFRRYGRNVPCDTCNGIENGFCAIEGLCCNSNKCLVDKDCFNKNICLNDQCLIDDIPGVCVFSGLCCSHGICKVVPECFNDERKKSLKLIKSKIGFSFS</sequence>
<dbReference type="WBParaSite" id="SSTP_0000364200.1">
    <property type="protein sequence ID" value="SSTP_0000364200.1"/>
    <property type="gene ID" value="SSTP_0000364200"/>
</dbReference>
<protein>
    <submittedName>
        <fullName evidence="3 4">Uncharacterized protein</fullName>
    </submittedName>
</protein>
<accession>A0A0K0E2C0</accession>
<evidence type="ECO:0000313" key="2">
    <source>
        <dbReference type="Proteomes" id="UP000035681"/>
    </source>
</evidence>
<keyword evidence="1" id="KW-0812">Transmembrane</keyword>
<name>A0A0K0E2C0_STRER</name>
<keyword evidence="1" id="KW-0472">Membrane</keyword>
<proteinExistence type="predicted"/>
<dbReference type="AlphaFoldDB" id="A0A0K0E2C0"/>
<keyword evidence="1" id="KW-1133">Transmembrane helix</keyword>
<dbReference type="WBParaSite" id="TCONS_00005523.p1">
    <property type="protein sequence ID" value="TCONS_00005523.p1"/>
    <property type="gene ID" value="XLOC_003801"/>
</dbReference>
<reference evidence="3" key="1">
    <citation type="submission" date="2015-08" db="UniProtKB">
        <authorList>
            <consortium name="WormBaseParasite"/>
        </authorList>
    </citation>
    <scope>IDENTIFICATION</scope>
</reference>
<evidence type="ECO:0000313" key="3">
    <source>
        <dbReference type="WBParaSite" id="SSTP_0000364200.1"/>
    </source>
</evidence>
<dbReference type="Proteomes" id="UP000035681">
    <property type="component" value="Unplaced"/>
</dbReference>
<organism evidence="3">
    <name type="scientific">Strongyloides stercoralis</name>
    <name type="common">Threadworm</name>
    <dbReference type="NCBI Taxonomy" id="6248"/>
    <lineage>
        <taxon>Eukaryota</taxon>
        <taxon>Metazoa</taxon>
        <taxon>Ecdysozoa</taxon>
        <taxon>Nematoda</taxon>
        <taxon>Chromadorea</taxon>
        <taxon>Rhabditida</taxon>
        <taxon>Tylenchina</taxon>
        <taxon>Panagrolaimomorpha</taxon>
        <taxon>Strongyloidoidea</taxon>
        <taxon>Strongyloididae</taxon>
        <taxon>Strongyloides</taxon>
    </lineage>
</organism>
<evidence type="ECO:0000256" key="1">
    <source>
        <dbReference type="SAM" id="Phobius"/>
    </source>
</evidence>
<evidence type="ECO:0000313" key="4">
    <source>
        <dbReference type="WBParaSite" id="TCONS_00005523.p1"/>
    </source>
</evidence>